<dbReference type="GO" id="GO:0008360">
    <property type="term" value="P:regulation of cell shape"/>
    <property type="evidence" value="ECO:0007669"/>
    <property type="project" value="UniProtKB-KW"/>
</dbReference>
<dbReference type="InterPro" id="IPR036565">
    <property type="entry name" value="Mur-like_cat_sf"/>
</dbReference>
<dbReference type="GO" id="GO:0071555">
    <property type="term" value="P:cell wall organization"/>
    <property type="evidence" value="ECO:0007669"/>
    <property type="project" value="UniProtKB-KW"/>
</dbReference>
<gene>
    <name evidence="7 13" type="primary">murD</name>
    <name evidence="13" type="ordered locus">Hsero_0334</name>
</gene>
<keyword evidence="14" id="KW-1185">Reference proteome</keyword>
<evidence type="ECO:0000256" key="6">
    <source>
        <dbReference type="ARBA" id="ARBA00022840"/>
    </source>
</evidence>
<dbReference type="eggNOG" id="COG0771">
    <property type="taxonomic scope" value="Bacteria"/>
</dbReference>
<protein>
    <recommendedName>
        <fullName evidence="7 8">UDP-N-acetylmuramoylalanine--D-glutamate ligase</fullName>
        <ecNumber evidence="7 8">6.3.2.9</ecNumber>
    </recommendedName>
    <alternativeName>
        <fullName evidence="7">D-glutamic acid-adding enzyme</fullName>
    </alternativeName>
    <alternativeName>
        <fullName evidence="7">UDP-N-acetylmuramoyl-L-alanyl-D-glutamate synthetase</fullName>
    </alternativeName>
</protein>
<dbReference type="SUPFAM" id="SSF51984">
    <property type="entry name" value="MurCD N-terminal domain"/>
    <property type="match status" value="1"/>
</dbReference>
<keyword evidence="6 7" id="KW-0067">ATP-binding</keyword>
<feature type="region of interest" description="Disordered" evidence="10">
    <location>
        <begin position="263"/>
        <end position="316"/>
    </location>
</feature>
<dbReference type="GeneID" id="29390256"/>
<dbReference type="GO" id="GO:0005737">
    <property type="term" value="C:cytoplasm"/>
    <property type="evidence" value="ECO:0007669"/>
    <property type="project" value="UniProtKB-SubCell"/>
</dbReference>
<evidence type="ECO:0000256" key="7">
    <source>
        <dbReference type="HAMAP-Rule" id="MF_00639"/>
    </source>
</evidence>
<keyword evidence="7 8" id="KW-0573">Peptidoglycan synthesis</keyword>
<dbReference type="EMBL" id="CP002039">
    <property type="protein sequence ID" value="ADJ61860.1"/>
    <property type="molecule type" value="Genomic_DNA"/>
</dbReference>
<accession>D8IW62</accession>
<dbReference type="SUPFAM" id="SSF53623">
    <property type="entry name" value="MurD-like peptide ligases, catalytic domain"/>
    <property type="match status" value="2"/>
</dbReference>
<dbReference type="InterPro" id="IPR036615">
    <property type="entry name" value="Mur_ligase_C_dom_sf"/>
</dbReference>
<dbReference type="KEGG" id="hse:Hsero_0334"/>
<dbReference type="GO" id="GO:0008764">
    <property type="term" value="F:UDP-N-acetylmuramoylalanine-D-glutamate ligase activity"/>
    <property type="evidence" value="ECO:0007669"/>
    <property type="project" value="UniProtKB-UniRule"/>
</dbReference>
<feature type="domain" description="Mur ligase central" evidence="12">
    <location>
        <begin position="382"/>
        <end position="537"/>
    </location>
</feature>
<sequence>MNYSGKHVLVLGLGESGLAMARWLVYCGASVRVADTRGEAALAERLAALRADAPEAQAVLGQPLSPALLEGVDFVAVSPGLAPEGELAPLMPAIAERSLPLWGEIELFAQALVALREETLYQPKVLAITGTNGKTTVTRLTGLLCQRAGLSVQVAGNISPAALDVLREAVIRDKVFLAELAEQDALAAAQAAAEAEAQAAQQAVLDAQQEAEAEKHRRAAARIEEAASIAVPVLQSHPVAPASLSESEQETAAQLDLLDAADASGEHAQDHQPPAADVSPSAAEAASQVDASAADEPDTSERVATDEADAVAQDASAAAAAATLDVASDVVPQAQPDAPATTGEAMNLGDFMEVSRKAEEDALVEVPPPPPPEPTYRGSMPQAWVLELSSFQLHTTHSLQADAATVLNLTQDHLDWHGSMEHYAADKARIFGQHTVRVLNRDDALVMQMAAAGSALSTFGLDEPTAPNSFGLVNDNGMLWLANAFVHEDDEVPEGKRRRKQKDMLPPPVTLKRLMPADALKIRGAHNAMNALAALALCRAIDLPMAPLLHGLRDYTGEPHRVELVGVIQEVDYYDDSKGTNVGATVAALNGLGLGGRPNRIVLIAGGDGKGQDFSPLDLPVQKYARAVLLIGRDAPAIRAALADSGVELIDCASLEAAVEKAGEIATAGDIVLLSPACASLDMFRNYAHRAEVFVDAVRELALSRGEVLA</sequence>
<dbReference type="InterPro" id="IPR004101">
    <property type="entry name" value="Mur_ligase_C"/>
</dbReference>
<evidence type="ECO:0000259" key="12">
    <source>
        <dbReference type="Pfam" id="PF08245"/>
    </source>
</evidence>
<dbReference type="GO" id="GO:0009252">
    <property type="term" value="P:peptidoglycan biosynthetic process"/>
    <property type="evidence" value="ECO:0007669"/>
    <property type="project" value="UniProtKB-UniRule"/>
</dbReference>
<dbReference type="Pfam" id="PF08245">
    <property type="entry name" value="Mur_ligase_M"/>
    <property type="match status" value="1"/>
</dbReference>
<dbReference type="Gene3D" id="3.90.190.20">
    <property type="entry name" value="Mur ligase, C-terminal domain"/>
    <property type="match status" value="1"/>
</dbReference>
<dbReference type="HOGENOM" id="CLU_032540_1_1_4"/>
<evidence type="ECO:0000256" key="1">
    <source>
        <dbReference type="ARBA" id="ARBA00004496"/>
    </source>
</evidence>
<evidence type="ECO:0000313" key="14">
    <source>
        <dbReference type="Proteomes" id="UP000000329"/>
    </source>
</evidence>
<dbReference type="Gene3D" id="3.40.50.720">
    <property type="entry name" value="NAD(P)-binding Rossmann-like Domain"/>
    <property type="match status" value="1"/>
</dbReference>
<comment type="catalytic activity">
    <reaction evidence="7 8">
        <text>UDP-N-acetyl-alpha-D-muramoyl-L-alanine + D-glutamate + ATP = UDP-N-acetyl-alpha-D-muramoyl-L-alanyl-D-glutamate + ADP + phosphate + H(+)</text>
        <dbReference type="Rhea" id="RHEA:16429"/>
        <dbReference type="ChEBI" id="CHEBI:15378"/>
        <dbReference type="ChEBI" id="CHEBI:29986"/>
        <dbReference type="ChEBI" id="CHEBI:30616"/>
        <dbReference type="ChEBI" id="CHEBI:43474"/>
        <dbReference type="ChEBI" id="CHEBI:83898"/>
        <dbReference type="ChEBI" id="CHEBI:83900"/>
        <dbReference type="ChEBI" id="CHEBI:456216"/>
        <dbReference type="EC" id="6.3.2.9"/>
    </reaction>
</comment>
<dbReference type="InterPro" id="IPR005762">
    <property type="entry name" value="MurD"/>
</dbReference>
<keyword evidence="7 8" id="KW-0133">Cell shape</keyword>
<dbReference type="PANTHER" id="PTHR43692">
    <property type="entry name" value="UDP-N-ACETYLMURAMOYLALANINE--D-GLUTAMATE LIGASE"/>
    <property type="match status" value="1"/>
</dbReference>
<evidence type="ECO:0000256" key="10">
    <source>
        <dbReference type="SAM" id="MobiDB-lite"/>
    </source>
</evidence>
<feature type="coiled-coil region" evidence="9">
    <location>
        <begin position="178"/>
        <end position="226"/>
    </location>
</feature>
<evidence type="ECO:0000256" key="8">
    <source>
        <dbReference type="RuleBase" id="RU003664"/>
    </source>
</evidence>
<evidence type="ECO:0000256" key="9">
    <source>
        <dbReference type="SAM" id="Coils"/>
    </source>
</evidence>
<dbReference type="Pfam" id="PF02875">
    <property type="entry name" value="Mur_ligase_C"/>
    <property type="match status" value="1"/>
</dbReference>
<organism evidence="13 14">
    <name type="scientific">Herbaspirillum seropedicae (strain SmR1)</name>
    <dbReference type="NCBI Taxonomy" id="757424"/>
    <lineage>
        <taxon>Bacteria</taxon>
        <taxon>Pseudomonadati</taxon>
        <taxon>Pseudomonadota</taxon>
        <taxon>Betaproteobacteria</taxon>
        <taxon>Burkholderiales</taxon>
        <taxon>Oxalobacteraceae</taxon>
        <taxon>Herbaspirillum</taxon>
    </lineage>
</organism>
<dbReference type="Pfam" id="PF21799">
    <property type="entry name" value="MurD-like_N"/>
    <property type="match status" value="1"/>
</dbReference>
<dbReference type="HAMAP" id="MF_00639">
    <property type="entry name" value="MurD"/>
    <property type="match status" value="1"/>
</dbReference>
<dbReference type="NCBIfam" id="TIGR01087">
    <property type="entry name" value="murD"/>
    <property type="match status" value="1"/>
</dbReference>
<name>D8IW62_HERSS</name>
<evidence type="ECO:0000313" key="13">
    <source>
        <dbReference type="EMBL" id="ADJ61860.1"/>
    </source>
</evidence>
<evidence type="ECO:0000256" key="3">
    <source>
        <dbReference type="ARBA" id="ARBA00022490"/>
    </source>
</evidence>
<evidence type="ECO:0000256" key="2">
    <source>
        <dbReference type="ARBA" id="ARBA00004752"/>
    </source>
</evidence>
<dbReference type="GO" id="GO:0005524">
    <property type="term" value="F:ATP binding"/>
    <property type="evidence" value="ECO:0007669"/>
    <property type="project" value="UniProtKB-UniRule"/>
</dbReference>
<keyword evidence="9" id="KW-0175">Coiled coil</keyword>
<comment type="pathway">
    <text evidence="2 7 8">Cell wall biogenesis; peptidoglycan biosynthesis.</text>
</comment>
<feature type="binding site" evidence="7">
    <location>
        <begin position="130"/>
        <end position="136"/>
    </location>
    <ligand>
        <name>ATP</name>
        <dbReference type="ChEBI" id="CHEBI:30616"/>
    </ligand>
</feature>
<proteinExistence type="inferred from homology"/>
<reference evidence="13 14" key="1">
    <citation type="submission" date="2010-04" db="EMBL/GenBank/DDBJ databases">
        <title>The genome of Herbaspirillum seropedicae SmR1, an endophytic, nitrogen-fixing, plant-growth promoting beta-Proteobacteria.</title>
        <authorList>
            <person name="Pedrosa F.O."/>
            <person name="Monteiro R.A."/>
            <person name="Wassem R."/>
            <person name="Cruz L.M."/>
            <person name="Ayub R.A."/>
            <person name="Colauto N.B."/>
            <person name="Fernandez M.A."/>
            <person name="Fungaro M.H.P."/>
            <person name="Grisard E.C."/>
            <person name="Hungria M."/>
            <person name="Madeira H.M.F."/>
            <person name="Nodari R.O."/>
            <person name="Osaku C.A."/>
            <person name="Petzl-Erler M.L."/>
            <person name="Terenzi H."/>
            <person name="Vieira L.G.E."/>
            <person name="Almeida M.I.M."/>
            <person name="Alves L.R."/>
            <person name="Arantes O.M.N."/>
            <person name="Balsanelli E."/>
            <person name="Barcellos F.G."/>
            <person name="Baura V.A."/>
            <person name="Binde D.R."/>
            <person name="Campo R.J."/>
            <person name="Chubatsu L.S."/>
            <person name="Chueire L.M.O."/>
            <person name="Ciferri R.R."/>
            <person name="Correa L.C."/>
            <person name="da Conceicao Silva J.L."/>
            <person name="Dabul A.N.G."/>
            <person name="Dambros B.P."/>
            <person name="Faoro H."/>
            <person name="Favetti A."/>
            <person name="Friedermann G."/>
            <person name="Furlaneto M.C."/>
            <person name="Gasques L.S."/>
            <person name="Gimenes C.C.T."/>
            <person name="Gioppo N.M.R."/>
            <person name="Glienke-Blanco C."/>
            <person name="Godoy L.P."/>
            <person name="Guerra M.P."/>
            <person name="Karp S."/>
            <person name="Kava-Cordeiro V."/>
            <person name="Margarido V.P."/>
            <person name="Mathioni S.M."/>
            <person name="Menck-Soares M.A."/>
            <person name="Murace N.K."/>
            <person name="Nicolas M.F."/>
            <person name="Oliveira C.E.C."/>
            <person name="Pagnan N.A.B."/>
            <person name="Pamphile J.A."/>
            <person name="Patussi E.V."/>
            <person name="Pereira L.F.P."/>
            <person name="Pereira-Ferrari L."/>
            <person name="Pinto F.G.S."/>
            <person name="Precoma C."/>
            <person name="Prioli A.J."/>
            <person name="Prioli S.M.A.P."/>
            <person name="Raittz R.T."/>
            <person name="Ramos H.J.O."/>
            <person name="Ribeiro E.M.S.F."/>
            <person name="Rigo L.U."/>
            <person name="Rocha C.L.M.S.C."/>
            <person name="Rocha S.N."/>
            <person name="Santos K."/>
            <person name="Satori D."/>
            <person name="Silva A.G."/>
            <person name="Simao R.C.G."/>
            <person name="Soares M.A.M."/>
            <person name="Souza E.M."/>
            <person name="Steffens M.B.R."/>
            <person name="Steindel M."/>
            <person name="Tadra-Sfeir M.Z."/>
            <person name="Takahashi E.K."/>
            <person name="Torres R.A."/>
            <person name="Valle J.S."/>
            <person name="Vernal J.I."/>
            <person name="Vilas-Boas L.A."/>
            <person name="Watanabe M.A.E."/>
            <person name="Weiss V.A."/>
            <person name="Yates M.A."/>
            <person name="Souza E.M."/>
        </authorList>
    </citation>
    <scope>NUCLEOTIDE SEQUENCE [LARGE SCALE GENOMIC DNA]</scope>
    <source>
        <strain evidence="13 14">SmR1</strain>
    </source>
</reference>
<evidence type="ECO:0000259" key="11">
    <source>
        <dbReference type="Pfam" id="PF02875"/>
    </source>
</evidence>
<comment type="similarity">
    <text evidence="7">Belongs to the MurCDEF family.</text>
</comment>
<feature type="compositionally biased region" description="Low complexity" evidence="10">
    <location>
        <begin position="273"/>
        <end position="292"/>
    </location>
</feature>
<keyword evidence="7 8" id="KW-0961">Cell wall biogenesis/degradation</keyword>
<feature type="domain" description="Mur ligase C-terminal" evidence="11">
    <location>
        <begin position="560"/>
        <end position="678"/>
    </location>
</feature>
<comment type="function">
    <text evidence="7 8">Cell wall formation. Catalyzes the addition of glutamate to the nucleotide precursor UDP-N-acetylmuramoyl-L-alanine (UMA).</text>
</comment>
<evidence type="ECO:0000256" key="5">
    <source>
        <dbReference type="ARBA" id="ARBA00022741"/>
    </source>
</evidence>
<evidence type="ECO:0000256" key="4">
    <source>
        <dbReference type="ARBA" id="ARBA00022598"/>
    </source>
</evidence>
<dbReference type="RefSeq" id="WP_013232382.1">
    <property type="nucleotide sequence ID" value="NC_014323.1"/>
</dbReference>
<dbReference type="Gene3D" id="3.40.1190.10">
    <property type="entry name" value="Mur-like, catalytic domain"/>
    <property type="match status" value="2"/>
</dbReference>
<comment type="subcellular location">
    <subcellularLocation>
        <location evidence="1 7 8">Cytoplasm</location>
    </subcellularLocation>
</comment>
<keyword evidence="7 8" id="KW-0132">Cell division</keyword>
<dbReference type="PANTHER" id="PTHR43692:SF1">
    <property type="entry name" value="UDP-N-ACETYLMURAMOYLALANINE--D-GLUTAMATE LIGASE"/>
    <property type="match status" value="1"/>
</dbReference>
<keyword evidence="4 7" id="KW-0436">Ligase</keyword>
<dbReference type="Proteomes" id="UP000000329">
    <property type="component" value="Chromosome"/>
</dbReference>
<dbReference type="GO" id="GO:0051301">
    <property type="term" value="P:cell division"/>
    <property type="evidence" value="ECO:0007669"/>
    <property type="project" value="UniProtKB-KW"/>
</dbReference>
<dbReference type="InterPro" id="IPR013221">
    <property type="entry name" value="Mur_ligase_cen"/>
</dbReference>
<dbReference type="AlphaFoldDB" id="D8IW62"/>
<dbReference type="EC" id="6.3.2.9" evidence="7 8"/>
<dbReference type="SUPFAM" id="SSF53244">
    <property type="entry name" value="MurD-like peptide ligases, peptide-binding domain"/>
    <property type="match status" value="1"/>
</dbReference>
<keyword evidence="3 7" id="KW-0963">Cytoplasm</keyword>
<dbReference type="STRING" id="757424.Hsero_0334"/>
<dbReference type="OrthoDB" id="9809796at2"/>
<dbReference type="UniPathway" id="UPA00219"/>
<keyword evidence="5 7" id="KW-0547">Nucleotide-binding</keyword>
<keyword evidence="7 8" id="KW-0131">Cell cycle</keyword>